<organism evidence="4 5">
    <name type="scientific">Chironomus riparius</name>
    <dbReference type="NCBI Taxonomy" id="315576"/>
    <lineage>
        <taxon>Eukaryota</taxon>
        <taxon>Metazoa</taxon>
        <taxon>Ecdysozoa</taxon>
        <taxon>Arthropoda</taxon>
        <taxon>Hexapoda</taxon>
        <taxon>Insecta</taxon>
        <taxon>Pterygota</taxon>
        <taxon>Neoptera</taxon>
        <taxon>Endopterygota</taxon>
        <taxon>Diptera</taxon>
        <taxon>Nematocera</taxon>
        <taxon>Chironomoidea</taxon>
        <taxon>Chironomidae</taxon>
        <taxon>Chironominae</taxon>
        <taxon>Chironomus</taxon>
    </lineage>
</organism>
<reference evidence="4" key="1">
    <citation type="submission" date="2022-01" db="EMBL/GenBank/DDBJ databases">
        <authorList>
            <person name="King R."/>
        </authorList>
    </citation>
    <scope>NUCLEOTIDE SEQUENCE</scope>
</reference>
<dbReference type="GO" id="GO:0005615">
    <property type="term" value="C:extracellular space"/>
    <property type="evidence" value="ECO:0007669"/>
    <property type="project" value="TreeGrafter"/>
</dbReference>
<dbReference type="InterPro" id="IPR032675">
    <property type="entry name" value="LRR_dom_sf"/>
</dbReference>
<protein>
    <submittedName>
        <fullName evidence="4">Uncharacterized protein</fullName>
    </submittedName>
</protein>
<gene>
    <name evidence="4" type="ORF">CHIRRI_LOCUS816</name>
</gene>
<dbReference type="PANTHER" id="PTHR24373:SF370">
    <property type="entry name" value="FISH-LIPS, ISOFORM E"/>
    <property type="match status" value="1"/>
</dbReference>
<dbReference type="EMBL" id="OU895877">
    <property type="protein sequence ID" value="CAG9797829.1"/>
    <property type="molecule type" value="Genomic_DNA"/>
</dbReference>
<dbReference type="PROSITE" id="PS51450">
    <property type="entry name" value="LRR"/>
    <property type="match status" value="1"/>
</dbReference>
<reference evidence="4" key="2">
    <citation type="submission" date="2022-10" db="EMBL/GenBank/DDBJ databases">
        <authorList>
            <consortium name="ENA_rothamsted_submissions"/>
            <consortium name="culmorum"/>
            <person name="King R."/>
        </authorList>
    </citation>
    <scope>NUCLEOTIDE SEQUENCE</scope>
</reference>
<evidence type="ECO:0000256" key="3">
    <source>
        <dbReference type="ARBA" id="ARBA00022737"/>
    </source>
</evidence>
<dbReference type="SUPFAM" id="SSF52058">
    <property type="entry name" value="L domain-like"/>
    <property type="match status" value="1"/>
</dbReference>
<dbReference type="InterPro" id="IPR050328">
    <property type="entry name" value="Dev_Immune_Receptor"/>
</dbReference>
<name>A0A9N9RH37_9DIPT</name>
<dbReference type="Gene3D" id="3.80.10.10">
    <property type="entry name" value="Ribonuclease Inhibitor"/>
    <property type="match status" value="1"/>
</dbReference>
<keyword evidence="3" id="KW-0677">Repeat</keyword>
<dbReference type="AlphaFoldDB" id="A0A9N9RH37"/>
<dbReference type="OrthoDB" id="676979at2759"/>
<evidence type="ECO:0000313" key="4">
    <source>
        <dbReference type="EMBL" id="CAG9797829.1"/>
    </source>
</evidence>
<sequence>MLLKKCVKFFILSVVFCSFKNLEVIRRRTLKMWKIFLTVTWMISLVNSAQITCRMLGVSCTVINPTIVTQPNEVITVSGKPLDYVNIVLQLVKFENAINVAYVPTGVCKVFPKLSGLSINNTYSIKLFKDSFANCPHLTYIQIINGNYPTIPEGFAQSNSKLVYLAIEQTNTIKIDKGVFIGLNSLQYLDIIHNEIQCLPHDLFRNTPNLIKIDLSNNQITAIDQNLFKNLEFLYSVNLRFNMIKTLPSLVLPQTSMSALTNGLIFYFEMNQITSISPEICSILASRVQYTELNVALNPCIQTISNINLSYCDIQEFLKYLQNCHIQWSPTAYVPMQC</sequence>
<proteinExistence type="predicted"/>
<accession>A0A9N9RH37</accession>
<evidence type="ECO:0000256" key="1">
    <source>
        <dbReference type="ARBA" id="ARBA00022614"/>
    </source>
</evidence>
<dbReference type="SMART" id="SM00369">
    <property type="entry name" value="LRR_TYP"/>
    <property type="match status" value="3"/>
</dbReference>
<dbReference type="PANTHER" id="PTHR24373">
    <property type="entry name" value="SLIT RELATED LEUCINE-RICH REPEAT NEURONAL PROTEIN"/>
    <property type="match status" value="1"/>
</dbReference>
<evidence type="ECO:0000313" key="5">
    <source>
        <dbReference type="Proteomes" id="UP001153620"/>
    </source>
</evidence>
<evidence type="ECO:0000256" key="2">
    <source>
        <dbReference type="ARBA" id="ARBA00022729"/>
    </source>
</evidence>
<keyword evidence="1" id="KW-0433">Leucine-rich repeat</keyword>
<dbReference type="Pfam" id="PF13855">
    <property type="entry name" value="LRR_8"/>
    <property type="match status" value="1"/>
</dbReference>
<keyword evidence="2" id="KW-0732">Signal</keyword>
<dbReference type="Proteomes" id="UP001153620">
    <property type="component" value="Chromosome 1"/>
</dbReference>
<keyword evidence="5" id="KW-1185">Reference proteome</keyword>
<dbReference type="InterPro" id="IPR003591">
    <property type="entry name" value="Leu-rich_rpt_typical-subtyp"/>
</dbReference>
<dbReference type="InterPro" id="IPR001611">
    <property type="entry name" value="Leu-rich_rpt"/>
</dbReference>
<dbReference type="GO" id="GO:0031012">
    <property type="term" value="C:extracellular matrix"/>
    <property type="evidence" value="ECO:0007669"/>
    <property type="project" value="TreeGrafter"/>
</dbReference>